<evidence type="ECO:0000313" key="3">
    <source>
        <dbReference type="Proteomes" id="UP000826462"/>
    </source>
</evidence>
<dbReference type="SUPFAM" id="SSF52540">
    <property type="entry name" value="P-loop containing nucleoside triphosphate hydrolases"/>
    <property type="match status" value="2"/>
</dbReference>
<dbReference type="SMART" id="SM00487">
    <property type="entry name" value="DEXDc"/>
    <property type="match status" value="1"/>
</dbReference>
<proteinExistence type="predicted"/>
<dbReference type="GO" id="GO:0004386">
    <property type="term" value="F:helicase activity"/>
    <property type="evidence" value="ECO:0007669"/>
    <property type="project" value="UniProtKB-KW"/>
</dbReference>
<keyword evidence="2" id="KW-0547">Nucleotide-binding</keyword>
<feature type="domain" description="Helicase ATP-binding" evidence="1">
    <location>
        <begin position="10"/>
        <end position="323"/>
    </location>
</feature>
<keyword evidence="2" id="KW-0067">ATP-binding</keyword>
<accession>A0ABX8UPV3</accession>
<name>A0ABX8UPV3_9BURK</name>
<gene>
    <name evidence="2" type="ORF">KZJ38_01080</name>
</gene>
<keyword evidence="3" id="KW-1185">Reference proteome</keyword>
<reference evidence="2 3" key="1">
    <citation type="submission" date="2021-07" db="EMBL/GenBank/DDBJ databases">
        <title>Paraburkholderia edwinii protects Aspergillus sp. from phenazines by acting as a toxin sponge.</title>
        <authorList>
            <person name="Dahlstrom K.M."/>
            <person name="Newman D.K."/>
        </authorList>
    </citation>
    <scope>NUCLEOTIDE SEQUENCE [LARGE SCALE GENOMIC DNA]</scope>
    <source>
        <strain evidence="2 3">Pe01</strain>
    </source>
</reference>
<evidence type="ECO:0000259" key="1">
    <source>
        <dbReference type="SMART" id="SM00487"/>
    </source>
</evidence>
<dbReference type="EMBL" id="CP080095">
    <property type="protein sequence ID" value="QYD69024.1"/>
    <property type="molecule type" value="Genomic_DNA"/>
</dbReference>
<dbReference type="Pfam" id="PF00271">
    <property type="entry name" value="Helicase_C"/>
    <property type="match status" value="1"/>
</dbReference>
<dbReference type="Gene3D" id="3.40.50.300">
    <property type="entry name" value="P-loop containing nucleotide triphosphate hydrolases"/>
    <property type="match status" value="2"/>
</dbReference>
<dbReference type="RefSeq" id="WP_219798399.1">
    <property type="nucleotide sequence ID" value="NZ_CP080095.1"/>
</dbReference>
<evidence type="ECO:0000313" key="2">
    <source>
        <dbReference type="EMBL" id="QYD69024.1"/>
    </source>
</evidence>
<dbReference type="InterPro" id="IPR001650">
    <property type="entry name" value="Helicase_C-like"/>
</dbReference>
<dbReference type="InterPro" id="IPR014001">
    <property type="entry name" value="Helicase_ATP-bd"/>
</dbReference>
<organism evidence="2 3">
    <name type="scientific">Paraburkholderia edwinii</name>
    <dbReference type="NCBI Taxonomy" id="2861782"/>
    <lineage>
        <taxon>Bacteria</taxon>
        <taxon>Pseudomonadati</taxon>
        <taxon>Pseudomonadota</taxon>
        <taxon>Betaproteobacteria</taxon>
        <taxon>Burkholderiales</taxon>
        <taxon>Burkholderiaceae</taxon>
        <taxon>Paraburkholderia</taxon>
    </lineage>
</organism>
<keyword evidence="2" id="KW-0347">Helicase</keyword>
<dbReference type="InterPro" id="IPR027417">
    <property type="entry name" value="P-loop_NTPase"/>
</dbReference>
<sequence>MTRNFQASTLLRGLKDFQRATVEYVFARMFDENDPAMRFLVADEVGLGKTMIAKGVIAKTIDHLERTGERLDIVYVCSNAEIAAQNIKRLMLPGQSMIPHATRLTLLPLITDKLDSRRVNLISFTPGTTFGKKKGGGRRTGRKEERRLIYQMLRELDGVHDRGFRHALRGSAGDYWDTEAQIVIKYDKAIEQEYRERVAENSTLLAELREIAVVYSDRRMKISEINQARCMKLIGDLRALLARVCLVALKPALVILDEFQRFNELFDDPEAGENPAAELAHQLFNYEGRARVLLLSATPYKMFARDDEDEDHYADFLHTLRFLFPGDRETIAALKANISALRTGMLGTKNMAGLAKLDPVKNRIESALKRVMCRTERVEATQHADSMVVERPLTPQLSQRDLKDFRALEELADELKERETIEYWKSSPYLLNFMGQYAFKDAVREQTGSKTSGIHAAFSERNLALLEKRDINGYKAIDPGNARLRALIDRIDTEGLWKLLWMPPSMKYWGAGGEYKQIGSVSKHLVFSAWNVVPDALAALLSFEAERRIVSDIDRKLKYTEMPRRFGQQLRFSNSPDGRPAGMSALLLAFPSQALARIVDPLNLHDDGITVPTYAAAREHAMNLIGPALRPLVNSRVTDGPVDRRWYWVALARIEAVQHPEGRRWCSERWAEARLARHDDDADSSTGFDAHVRFWLDAWDNKIEELGRVPSDLIEVLADIALAAPATCALRTLSRIWPHGETPSEMLDAAARIAEGLRSQFNSPRAVAMLKAVEDEDSYWQSALQYGADGNLQALLDEYAHILFDSHGLGERSAAEGYETLAKAMFEAMSLRSATLRPDEIVVQDGRVSVAPLDTAIRTHFALRFGTQDEEEGAVARKESVQAAFNSPFWPFVLASTSIGQEGLDFHCWCHSVIHWNLPSNPVDMEQREGRVHRYKGYAVRKNVASCHGEAALRRASHGNLDLWNGLFNLAVENRPADSNDLIPYWIYETEGGARIERTVMALPLSCDEARYRRLKRSLALYRLVFAQPRQEDLLACLEQTMSENDAKREVARWRISLRPDSTPGTPRN</sequence>
<keyword evidence="2" id="KW-0378">Hydrolase</keyword>
<protein>
    <submittedName>
        <fullName evidence="2">Helicase</fullName>
    </submittedName>
</protein>
<dbReference type="Proteomes" id="UP000826462">
    <property type="component" value="Chromosome 1"/>
</dbReference>